<dbReference type="SUPFAM" id="SSF88723">
    <property type="entry name" value="PIN domain-like"/>
    <property type="match status" value="1"/>
</dbReference>
<proteinExistence type="predicted"/>
<comment type="caution">
    <text evidence="2">The sequence shown here is derived from an EMBL/GenBank/DDBJ whole genome shotgun (WGS) entry which is preliminary data.</text>
</comment>
<accession>A0ABW2L367</accession>
<protein>
    <submittedName>
        <fullName evidence="2">PIN domain-containing protein</fullName>
    </submittedName>
</protein>
<evidence type="ECO:0000313" key="2">
    <source>
        <dbReference type="EMBL" id="MFC7335670.1"/>
    </source>
</evidence>
<dbReference type="EMBL" id="JBHTBS010000001">
    <property type="protein sequence ID" value="MFC7335670.1"/>
    <property type="molecule type" value="Genomic_DNA"/>
</dbReference>
<dbReference type="RefSeq" id="WP_379708013.1">
    <property type="nucleotide sequence ID" value="NZ_JBHTBS010000001.1"/>
</dbReference>
<evidence type="ECO:0000313" key="3">
    <source>
        <dbReference type="Proteomes" id="UP001596472"/>
    </source>
</evidence>
<evidence type="ECO:0000259" key="1">
    <source>
        <dbReference type="Pfam" id="PF01850"/>
    </source>
</evidence>
<keyword evidence="3" id="KW-1185">Reference proteome</keyword>
<gene>
    <name evidence="2" type="ORF">ACFQY0_00655</name>
</gene>
<dbReference type="InterPro" id="IPR002716">
    <property type="entry name" value="PIN_dom"/>
</dbReference>
<reference evidence="3" key="1">
    <citation type="journal article" date="2019" name="Int. J. Syst. Evol. Microbiol.">
        <title>The Global Catalogue of Microorganisms (GCM) 10K type strain sequencing project: providing services to taxonomists for standard genome sequencing and annotation.</title>
        <authorList>
            <consortium name="The Broad Institute Genomics Platform"/>
            <consortium name="The Broad Institute Genome Sequencing Center for Infectious Disease"/>
            <person name="Wu L."/>
            <person name="Ma J."/>
        </authorList>
    </citation>
    <scope>NUCLEOTIDE SEQUENCE [LARGE SCALE GENOMIC DNA]</scope>
    <source>
        <strain evidence="3">CGMCC 4.1467</strain>
    </source>
</reference>
<dbReference type="Pfam" id="PF01850">
    <property type="entry name" value="PIN"/>
    <property type="match status" value="1"/>
</dbReference>
<organism evidence="2 3">
    <name type="scientific">Haloferula chungangensis</name>
    <dbReference type="NCBI Taxonomy" id="1048331"/>
    <lineage>
        <taxon>Bacteria</taxon>
        <taxon>Pseudomonadati</taxon>
        <taxon>Verrucomicrobiota</taxon>
        <taxon>Verrucomicrobiia</taxon>
        <taxon>Verrucomicrobiales</taxon>
        <taxon>Verrucomicrobiaceae</taxon>
        <taxon>Haloferula</taxon>
    </lineage>
</organism>
<name>A0ABW2L367_9BACT</name>
<sequence>MSRLIEPVWAELWSGSSSKREDGFLNGLKASCQWLDCDQECWERSYDLRRKAIRKGLNCPLTDVLVVACALRHGAELCHADKHMSALLKL</sequence>
<dbReference type="Gene3D" id="3.40.50.1010">
    <property type="entry name" value="5'-nuclease"/>
    <property type="match status" value="1"/>
</dbReference>
<dbReference type="InterPro" id="IPR029060">
    <property type="entry name" value="PIN-like_dom_sf"/>
</dbReference>
<dbReference type="Proteomes" id="UP001596472">
    <property type="component" value="Unassembled WGS sequence"/>
</dbReference>
<feature type="domain" description="PIN" evidence="1">
    <location>
        <begin position="6"/>
        <end position="86"/>
    </location>
</feature>